<name>A0A8H5CFM5_9AGAR</name>
<dbReference type="AlphaFoldDB" id="A0A8H5CFM5"/>
<evidence type="ECO:0008006" key="4">
    <source>
        <dbReference type="Google" id="ProtNLM"/>
    </source>
</evidence>
<evidence type="ECO:0000313" key="2">
    <source>
        <dbReference type="EMBL" id="KAF5340880.1"/>
    </source>
</evidence>
<protein>
    <recommendedName>
        <fullName evidence="4">Arrestin-like N-terminal domain-containing protein</fullName>
    </recommendedName>
</protein>
<dbReference type="Proteomes" id="UP000559256">
    <property type="component" value="Unassembled WGS sequence"/>
</dbReference>
<feature type="compositionally biased region" description="Low complexity" evidence="1">
    <location>
        <begin position="145"/>
        <end position="159"/>
    </location>
</feature>
<accession>A0A8H5CFM5</accession>
<proteinExistence type="predicted"/>
<keyword evidence="3" id="KW-1185">Reference proteome</keyword>
<organism evidence="2 3">
    <name type="scientific">Tetrapyrgos nigripes</name>
    <dbReference type="NCBI Taxonomy" id="182062"/>
    <lineage>
        <taxon>Eukaryota</taxon>
        <taxon>Fungi</taxon>
        <taxon>Dikarya</taxon>
        <taxon>Basidiomycota</taxon>
        <taxon>Agaricomycotina</taxon>
        <taxon>Agaricomycetes</taxon>
        <taxon>Agaricomycetidae</taxon>
        <taxon>Agaricales</taxon>
        <taxon>Marasmiineae</taxon>
        <taxon>Marasmiaceae</taxon>
        <taxon>Tetrapyrgos</taxon>
    </lineage>
</organism>
<feature type="region of interest" description="Disordered" evidence="1">
    <location>
        <begin position="139"/>
        <end position="159"/>
    </location>
</feature>
<feature type="region of interest" description="Disordered" evidence="1">
    <location>
        <begin position="1"/>
        <end position="55"/>
    </location>
</feature>
<evidence type="ECO:0000313" key="3">
    <source>
        <dbReference type="Proteomes" id="UP000559256"/>
    </source>
</evidence>
<dbReference type="OrthoDB" id="3162660at2759"/>
<evidence type="ECO:0000256" key="1">
    <source>
        <dbReference type="SAM" id="MobiDB-lite"/>
    </source>
</evidence>
<gene>
    <name evidence="2" type="ORF">D9758_012158</name>
</gene>
<reference evidence="2 3" key="1">
    <citation type="journal article" date="2020" name="ISME J.">
        <title>Uncovering the hidden diversity of litter-decomposition mechanisms in mushroom-forming fungi.</title>
        <authorList>
            <person name="Floudas D."/>
            <person name="Bentzer J."/>
            <person name="Ahren D."/>
            <person name="Johansson T."/>
            <person name="Persson P."/>
            <person name="Tunlid A."/>
        </authorList>
    </citation>
    <scope>NUCLEOTIDE SEQUENCE [LARGE SCALE GENOMIC DNA]</scope>
    <source>
        <strain evidence="2 3">CBS 291.85</strain>
    </source>
</reference>
<dbReference type="EMBL" id="JAACJM010000170">
    <property type="protein sequence ID" value="KAF5340880.1"/>
    <property type="molecule type" value="Genomic_DNA"/>
</dbReference>
<sequence length="471" mass="51140">MSISSSPMDGVASPPPYRRLSRPGPAPQSANELPAYTRSRRHTLAQPQPVARREPTEHVFQLMDGRKPWVVLKVYSSARSSKSLPTFFEKENINCKLEVRAGSGDSSIQAISATVTGRIITGSRSEDIHTFMSISQPIWTKSSEGSRSPSPGDGLSGSSKLSGDCSWAFSIPLPRSINRPDGSADQLPETFSDPHCDASIQYDLMIKLSRGKLRSDTCIKTAFGYVPSSRPVQPSMLRQLAYQEGAPLPGPEADPLGWRNLPTIIAEGVVYRNRAAEVQCTLSLAKPLSYTRGSVIPCSLSLFSIDPQALDLVSVPSSVIVCLQRTVRYYKASGARKAQVGWTDFSEDVATASWWHAASGTGHSRRVDPHVCNLEGEISIPKDLKPSANMGHFSISYSVVLRPFDVAGYQHSSNSDVMVSEPVEIATMYARGPRPVAYSPPAYDKDVPSSPRDIGFATTMNRAEAAGFTAF</sequence>
<comment type="caution">
    <text evidence="2">The sequence shown here is derived from an EMBL/GenBank/DDBJ whole genome shotgun (WGS) entry which is preliminary data.</text>
</comment>